<dbReference type="Gene3D" id="3.30.930.10">
    <property type="entry name" value="Bira Bifunctional Protein, Domain 2"/>
    <property type="match status" value="1"/>
</dbReference>
<evidence type="ECO:0000256" key="1">
    <source>
        <dbReference type="ARBA" id="ARBA00012840"/>
    </source>
</evidence>
<evidence type="ECO:0000256" key="2">
    <source>
        <dbReference type="ARBA" id="ARBA00022598"/>
    </source>
</evidence>
<name>A0A0A8L7W5_9SACH</name>
<dbReference type="NCBIfam" id="TIGR00414">
    <property type="entry name" value="serS"/>
    <property type="match status" value="1"/>
</dbReference>
<keyword evidence="13" id="KW-1185">Reference proteome</keyword>
<dbReference type="EC" id="6.1.1.11" evidence="1"/>
<gene>
    <name evidence="12" type="ORF">KLDO_g2522</name>
</gene>
<dbReference type="InterPro" id="IPR010978">
    <property type="entry name" value="tRNA-bd_arm"/>
</dbReference>
<keyword evidence="2" id="KW-0436">Ligase</keyword>
<dbReference type="InterPro" id="IPR002317">
    <property type="entry name" value="Ser-tRNA-ligase_type_1"/>
</dbReference>
<evidence type="ECO:0000256" key="7">
    <source>
        <dbReference type="ARBA" id="ARBA00034892"/>
    </source>
</evidence>
<evidence type="ECO:0000256" key="4">
    <source>
        <dbReference type="ARBA" id="ARBA00022840"/>
    </source>
</evidence>
<evidence type="ECO:0000256" key="9">
    <source>
        <dbReference type="PIRSR" id="PIRSR001529-2"/>
    </source>
</evidence>
<accession>A0A0A8L7W5</accession>
<feature type="domain" description="Aminoacyl-transfer RNA synthetases class-II family profile" evidence="11">
    <location>
        <begin position="155"/>
        <end position="436"/>
    </location>
</feature>
<evidence type="ECO:0000313" key="13">
    <source>
        <dbReference type="Proteomes" id="UP000031516"/>
    </source>
</evidence>
<feature type="binding site" evidence="8">
    <location>
        <position position="252"/>
    </location>
    <ligand>
        <name>L-serine</name>
        <dbReference type="ChEBI" id="CHEBI:33384"/>
    </ligand>
</feature>
<keyword evidence="4 9" id="KW-0067">ATP-binding</keyword>
<evidence type="ECO:0000256" key="8">
    <source>
        <dbReference type="PIRSR" id="PIRSR001529-1"/>
    </source>
</evidence>
<sequence length="444" mass="49898">MISTRFFHSFRVLGSLKKPQFDVKYILSKLNEFSESIEARELANGGELQSYLKELPELYKKSRTIDHTIAELQHSRKSIEIQVKQDKTRAKELASDLKSLKQQYQDLLKSQREVKAQITETCGSLPNLIHPSVTKSPSPIIDQWINKKNSYVPNEKCGHLDIMLKKGMVDFETASNVTGTSWYYLCNEGAQLEHALVQYATKKAREANFKLVIPPSVARNDVIDACGFRPRDMNNEQQIYRLADTDLGLTATAEIALAGMGINSTLDLSSAPKKICGVNRAYRAEAGAGGKDTKGLYRVHEFTKVELFVWAKPEESDQILEELKQFQIDIVTELGLSAQVLSMPSNDLGSPAYKKYDIEAWMPGRGSFGEITSTSNCTDFQSRRMHTRFRNSQGELEYVHTLNGTAIAVPRVIVALVENNYDPETGNISIPSALQPYMDNLKFI</sequence>
<feature type="binding site" evidence="8">
    <location>
        <position position="306"/>
    </location>
    <ligand>
        <name>L-serine</name>
        <dbReference type="ChEBI" id="CHEBI:33384"/>
    </ligand>
</feature>
<dbReference type="Proteomes" id="UP000031516">
    <property type="component" value="Unassembled WGS sequence"/>
</dbReference>
<feature type="binding site" evidence="8">
    <location>
        <position position="283"/>
    </location>
    <ligand>
        <name>L-serine</name>
        <dbReference type="ChEBI" id="CHEBI:33384"/>
    </ligand>
</feature>
<dbReference type="InterPro" id="IPR006195">
    <property type="entry name" value="aa-tRNA-synth_II"/>
</dbReference>
<dbReference type="Pfam" id="PF00587">
    <property type="entry name" value="tRNA-synt_2b"/>
    <property type="match status" value="1"/>
</dbReference>
<evidence type="ECO:0000256" key="6">
    <source>
        <dbReference type="ARBA" id="ARBA00031113"/>
    </source>
</evidence>
<dbReference type="GO" id="GO:0005524">
    <property type="term" value="F:ATP binding"/>
    <property type="evidence" value="ECO:0007669"/>
    <property type="project" value="UniProtKB-KW"/>
</dbReference>
<dbReference type="GO" id="GO:0004828">
    <property type="term" value="F:serine-tRNA ligase activity"/>
    <property type="evidence" value="ECO:0007669"/>
    <property type="project" value="UniProtKB-EC"/>
</dbReference>
<dbReference type="OrthoDB" id="10264585at2759"/>
<keyword evidence="10" id="KW-0175">Coiled coil</keyword>
<dbReference type="Pfam" id="PF02403">
    <property type="entry name" value="Seryl_tRNA_N"/>
    <property type="match status" value="1"/>
</dbReference>
<evidence type="ECO:0000313" key="12">
    <source>
        <dbReference type="EMBL" id="CDO94249.1"/>
    </source>
</evidence>
<evidence type="ECO:0000259" key="11">
    <source>
        <dbReference type="PROSITE" id="PS50862"/>
    </source>
</evidence>
<dbReference type="SUPFAM" id="SSF46589">
    <property type="entry name" value="tRNA-binding arm"/>
    <property type="match status" value="1"/>
</dbReference>
<feature type="binding site" evidence="9">
    <location>
        <begin position="370"/>
        <end position="373"/>
    </location>
    <ligand>
        <name>ATP</name>
        <dbReference type="ChEBI" id="CHEBI:30616"/>
    </ligand>
</feature>
<keyword evidence="5" id="KW-0030">Aminoacyl-tRNA synthetase</keyword>
<dbReference type="InterPro" id="IPR045864">
    <property type="entry name" value="aa-tRNA-synth_II/BPL/LPL"/>
</dbReference>
<dbReference type="InterPro" id="IPR042103">
    <property type="entry name" value="SerRS_1_N_sf"/>
</dbReference>
<comment type="caution">
    <text evidence="12">The sequence shown here is derived from an EMBL/GenBank/DDBJ whole genome shotgun (WGS) entry which is preliminary data.</text>
</comment>
<dbReference type="PANTHER" id="PTHR11778">
    <property type="entry name" value="SERYL-TRNA SYNTHETASE"/>
    <property type="match status" value="1"/>
</dbReference>
<feature type="site" description="Important for serine binding" evidence="8">
    <location>
        <position position="405"/>
    </location>
</feature>
<evidence type="ECO:0000256" key="10">
    <source>
        <dbReference type="SAM" id="Coils"/>
    </source>
</evidence>
<evidence type="ECO:0000256" key="5">
    <source>
        <dbReference type="ARBA" id="ARBA00023146"/>
    </source>
</evidence>
<dbReference type="EMBL" id="CCBQ010000037">
    <property type="protein sequence ID" value="CDO94249.1"/>
    <property type="molecule type" value="Genomic_DNA"/>
</dbReference>
<protein>
    <recommendedName>
        <fullName evidence="1">serine--tRNA ligase</fullName>
        <ecNumber evidence="1">6.1.1.11</ecNumber>
    </recommendedName>
    <alternativeName>
        <fullName evidence="6">Seryl-tRNA synthetase</fullName>
    </alternativeName>
    <alternativeName>
        <fullName evidence="7">Seryl-tRNA(Ser) synthetase</fullName>
    </alternativeName>
</protein>
<reference evidence="12 13" key="1">
    <citation type="submission" date="2014-03" db="EMBL/GenBank/DDBJ databases">
        <title>The genome of Kluyveromyces dobzhanskii.</title>
        <authorList>
            <person name="Nystedt B."/>
            <person name="Astrom S."/>
        </authorList>
    </citation>
    <scope>NUCLEOTIDE SEQUENCE [LARGE SCALE GENOMIC DNA]</scope>
    <source>
        <strain evidence="12 13">CBS 2104</strain>
    </source>
</reference>
<dbReference type="Gene3D" id="1.10.287.40">
    <property type="entry name" value="Serine-tRNA synthetase, tRNA binding domain"/>
    <property type="match status" value="1"/>
</dbReference>
<dbReference type="AlphaFoldDB" id="A0A0A8L7W5"/>
<dbReference type="GO" id="GO:0006434">
    <property type="term" value="P:seryl-tRNA aminoacylation"/>
    <property type="evidence" value="ECO:0007669"/>
    <property type="project" value="InterPro"/>
</dbReference>
<dbReference type="InterPro" id="IPR002314">
    <property type="entry name" value="aa-tRNA-synt_IIb"/>
</dbReference>
<dbReference type="PIRSF" id="PIRSF001529">
    <property type="entry name" value="Ser-tRNA-synth_IIa"/>
    <property type="match status" value="1"/>
</dbReference>
<feature type="binding site" evidence="9">
    <location>
        <begin position="283"/>
        <end position="285"/>
    </location>
    <ligand>
        <name>ATP</name>
        <dbReference type="ChEBI" id="CHEBI:30616"/>
    </ligand>
</feature>
<dbReference type="SUPFAM" id="SSF55681">
    <property type="entry name" value="Class II aaRS and biotin synthetases"/>
    <property type="match status" value="1"/>
</dbReference>
<dbReference type="UniPathway" id="UPA00906">
    <property type="reaction ID" value="UER00895"/>
</dbReference>
<feature type="coiled-coil region" evidence="10">
    <location>
        <begin position="83"/>
        <end position="117"/>
    </location>
</feature>
<feature type="binding site" evidence="9">
    <location>
        <begin position="299"/>
        <end position="302"/>
    </location>
    <ligand>
        <name>ATP</name>
        <dbReference type="ChEBI" id="CHEBI:30616"/>
    </ligand>
</feature>
<keyword evidence="3" id="KW-0547">Nucleotide-binding</keyword>
<dbReference type="InterPro" id="IPR015866">
    <property type="entry name" value="Ser-tRNA-synth_1_N"/>
</dbReference>
<dbReference type="PROSITE" id="PS50862">
    <property type="entry name" value="AA_TRNA_LIGASE_II"/>
    <property type="match status" value="1"/>
</dbReference>
<proteinExistence type="predicted"/>
<organism evidence="12 13">
    <name type="scientific">Kluyveromyces dobzhanskii CBS 2104</name>
    <dbReference type="NCBI Taxonomy" id="1427455"/>
    <lineage>
        <taxon>Eukaryota</taxon>
        <taxon>Fungi</taxon>
        <taxon>Dikarya</taxon>
        <taxon>Ascomycota</taxon>
        <taxon>Saccharomycotina</taxon>
        <taxon>Saccharomycetes</taxon>
        <taxon>Saccharomycetales</taxon>
        <taxon>Saccharomycetaceae</taxon>
        <taxon>Kluyveromyces</taxon>
    </lineage>
</organism>
<feature type="binding site" evidence="8">
    <location>
        <position position="403"/>
    </location>
    <ligand>
        <name>L-serine</name>
        <dbReference type="ChEBI" id="CHEBI:33384"/>
    </ligand>
</feature>
<evidence type="ECO:0000256" key="3">
    <source>
        <dbReference type="ARBA" id="ARBA00022741"/>
    </source>
</evidence>
<dbReference type="PRINTS" id="PR00981">
    <property type="entry name" value="TRNASYNTHSER"/>
</dbReference>